<dbReference type="CDD" id="cd07377">
    <property type="entry name" value="WHTH_GntR"/>
    <property type="match status" value="1"/>
</dbReference>
<dbReference type="SMART" id="SM00345">
    <property type="entry name" value="HTH_GNTR"/>
    <property type="match status" value="1"/>
</dbReference>
<dbReference type="EMBL" id="QOIM01000037">
    <property type="protein sequence ID" value="RCG16930.1"/>
    <property type="molecule type" value="Genomic_DNA"/>
</dbReference>
<sequence length="125" mass="13624">MGTLEGVSRAENDPRAPFEQLADDLREQIKSGALEPGQKLPSVRQLTEQSGFVSATVQKSLGLLRNEGWIFTTGRGSFVRDADSPRGPVAPPVTEAEFAELKAQLSELAKRVQTLEEQQSDRADS</sequence>
<keyword evidence="6" id="KW-1185">Reference proteome</keyword>
<keyword evidence="1" id="KW-0805">Transcription regulation</keyword>
<evidence type="ECO:0000313" key="5">
    <source>
        <dbReference type="EMBL" id="RCG16930.1"/>
    </source>
</evidence>
<keyword evidence="2" id="KW-0238">DNA-binding</keyword>
<dbReference type="InterPro" id="IPR036390">
    <property type="entry name" value="WH_DNA-bd_sf"/>
</dbReference>
<organism evidence="5 6">
    <name type="scientific">Streptomyces reniochalinae</name>
    <dbReference type="NCBI Taxonomy" id="2250578"/>
    <lineage>
        <taxon>Bacteria</taxon>
        <taxon>Bacillati</taxon>
        <taxon>Actinomycetota</taxon>
        <taxon>Actinomycetes</taxon>
        <taxon>Kitasatosporales</taxon>
        <taxon>Streptomycetaceae</taxon>
        <taxon>Streptomyces</taxon>
    </lineage>
</organism>
<comment type="caution">
    <text evidence="5">The sequence shown here is derived from an EMBL/GenBank/DDBJ whole genome shotgun (WGS) entry which is preliminary data.</text>
</comment>
<accession>A0A367EI89</accession>
<evidence type="ECO:0000256" key="2">
    <source>
        <dbReference type="ARBA" id="ARBA00023125"/>
    </source>
</evidence>
<dbReference type="PANTHER" id="PTHR44846:SF17">
    <property type="entry name" value="GNTR-FAMILY TRANSCRIPTIONAL REGULATOR"/>
    <property type="match status" value="1"/>
</dbReference>
<name>A0A367EI89_9ACTN</name>
<proteinExistence type="predicted"/>
<dbReference type="Gene3D" id="1.10.10.10">
    <property type="entry name" value="Winged helix-like DNA-binding domain superfamily/Winged helix DNA-binding domain"/>
    <property type="match status" value="1"/>
</dbReference>
<dbReference type="PANTHER" id="PTHR44846">
    <property type="entry name" value="MANNOSYL-D-GLYCERATE TRANSPORT/METABOLISM SYSTEM REPRESSOR MNGR-RELATED"/>
    <property type="match status" value="1"/>
</dbReference>
<protein>
    <submittedName>
        <fullName evidence="5">GntR family transcriptional regulator</fullName>
    </submittedName>
</protein>
<dbReference type="OrthoDB" id="7363114at2"/>
<dbReference type="InterPro" id="IPR050679">
    <property type="entry name" value="Bact_HTH_transcr_reg"/>
</dbReference>
<dbReference type="Proteomes" id="UP000253507">
    <property type="component" value="Unassembled WGS sequence"/>
</dbReference>
<dbReference type="GO" id="GO:0045892">
    <property type="term" value="P:negative regulation of DNA-templated transcription"/>
    <property type="evidence" value="ECO:0007669"/>
    <property type="project" value="TreeGrafter"/>
</dbReference>
<dbReference type="SUPFAM" id="SSF46785">
    <property type="entry name" value="Winged helix' DNA-binding domain"/>
    <property type="match status" value="1"/>
</dbReference>
<reference evidence="5 6" key="1">
    <citation type="submission" date="2018-06" db="EMBL/GenBank/DDBJ databases">
        <title>Streptomyces reniochalinae sp. nov. and Streptomyces diacarnus sp. nov. from marine sponges.</title>
        <authorList>
            <person name="Li L."/>
        </authorList>
    </citation>
    <scope>NUCLEOTIDE SEQUENCE [LARGE SCALE GENOMIC DNA]</scope>
    <source>
        <strain evidence="5 6">LHW50302</strain>
    </source>
</reference>
<evidence type="ECO:0000256" key="3">
    <source>
        <dbReference type="ARBA" id="ARBA00023163"/>
    </source>
</evidence>
<dbReference type="InterPro" id="IPR036388">
    <property type="entry name" value="WH-like_DNA-bd_sf"/>
</dbReference>
<evidence type="ECO:0000313" key="6">
    <source>
        <dbReference type="Proteomes" id="UP000253507"/>
    </source>
</evidence>
<gene>
    <name evidence="5" type="ORF">DQ392_17750</name>
</gene>
<evidence type="ECO:0000259" key="4">
    <source>
        <dbReference type="PROSITE" id="PS50949"/>
    </source>
</evidence>
<dbReference type="PROSITE" id="PS50949">
    <property type="entry name" value="HTH_GNTR"/>
    <property type="match status" value="1"/>
</dbReference>
<evidence type="ECO:0000256" key="1">
    <source>
        <dbReference type="ARBA" id="ARBA00023015"/>
    </source>
</evidence>
<dbReference type="AlphaFoldDB" id="A0A367EI89"/>
<keyword evidence="3" id="KW-0804">Transcription</keyword>
<dbReference type="Pfam" id="PF00392">
    <property type="entry name" value="GntR"/>
    <property type="match status" value="1"/>
</dbReference>
<feature type="domain" description="HTH gntR-type" evidence="4">
    <location>
        <begin position="15"/>
        <end position="82"/>
    </location>
</feature>
<dbReference type="GO" id="GO:0003700">
    <property type="term" value="F:DNA-binding transcription factor activity"/>
    <property type="evidence" value="ECO:0007669"/>
    <property type="project" value="InterPro"/>
</dbReference>
<dbReference type="GO" id="GO:0003677">
    <property type="term" value="F:DNA binding"/>
    <property type="evidence" value="ECO:0007669"/>
    <property type="project" value="UniProtKB-KW"/>
</dbReference>
<dbReference type="InterPro" id="IPR000524">
    <property type="entry name" value="Tscrpt_reg_HTH_GntR"/>
</dbReference>